<dbReference type="PROSITE" id="PS50181">
    <property type="entry name" value="FBOX"/>
    <property type="match status" value="1"/>
</dbReference>
<feature type="domain" description="F-box" evidence="1">
    <location>
        <begin position="1"/>
        <end position="51"/>
    </location>
</feature>
<name>A0A8H2HKP9_ORBOL</name>
<dbReference type="AlphaFoldDB" id="A0A8H2HKP9"/>
<organism evidence="2 3">
    <name type="scientific">Orbilia oligospora</name>
    <name type="common">Nematode-trapping fungus</name>
    <name type="synonym">Arthrobotrys oligospora</name>
    <dbReference type="NCBI Taxonomy" id="2813651"/>
    <lineage>
        <taxon>Eukaryota</taxon>
        <taxon>Fungi</taxon>
        <taxon>Dikarya</taxon>
        <taxon>Ascomycota</taxon>
        <taxon>Pezizomycotina</taxon>
        <taxon>Orbiliomycetes</taxon>
        <taxon>Orbiliales</taxon>
        <taxon>Orbiliaceae</taxon>
        <taxon>Orbilia</taxon>
    </lineage>
</organism>
<evidence type="ECO:0000259" key="1">
    <source>
        <dbReference type="PROSITE" id="PS50181"/>
    </source>
</evidence>
<dbReference type="InterPro" id="IPR001810">
    <property type="entry name" value="F-box_dom"/>
</dbReference>
<comment type="caution">
    <text evidence="2">The sequence shown here is derived from an EMBL/GenBank/DDBJ whole genome shotgun (WGS) entry which is preliminary data.</text>
</comment>
<reference evidence="2 3" key="1">
    <citation type="submission" date="2019-03" db="EMBL/GenBank/DDBJ databases">
        <title>Nematode-trapping fungi genome.</title>
        <authorList>
            <person name="Vidal-Diez De Ulzurrun G."/>
        </authorList>
    </citation>
    <scope>NUCLEOTIDE SEQUENCE [LARGE SCALE GENOMIC DNA]</scope>
    <source>
        <strain evidence="2 3">TWF154</strain>
    </source>
</reference>
<protein>
    <recommendedName>
        <fullName evidence="1">F-box domain-containing protein</fullName>
    </recommendedName>
</protein>
<gene>
    <name evidence="2" type="ORF">EYR41_006109</name>
</gene>
<sequence length="396" mass="45526">MITEKLPVELVLIVLFYLKWDELLNFSYTNKINRELASGMLRSRSRIYSRYVMYGTGPQQIRGKESGIFNGIKWYEELGHIVVEDLFTIVDVKMLRDLDLTVPYSPSTSFESIQISTDTLAWQLLPPPPSISLSEEYYLTLPRSMVYPPCSTMPHSLCHLLPALSLFDIRISDSFGDRELSLFRSNLRKLKSLKHLYIQSKLRGFTKHIELIRSCLEVDQLEAFKMTLSTKMDHLAWFAVCCSLASHQNYPPRLHVFELYSEKIPFSSQLNEENLSQLKSSTRRCAEGRALELSELTLDKMTLSVKSAVASPLHEIITLLIDRFHGIMNKAYNRTNFRVSVWSQDPIYDSHTRAVDPCTSHFCVRYGQPLPNYVSHLQIDASPAGGLAYEYNSYIQ</sequence>
<proteinExistence type="predicted"/>
<dbReference type="Proteomes" id="UP000297595">
    <property type="component" value="Unassembled WGS sequence"/>
</dbReference>
<evidence type="ECO:0000313" key="2">
    <source>
        <dbReference type="EMBL" id="TGJ70124.1"/>
    </source>
</evidence>
<evidence type="ECO:0000313" key="3">
    <source>
        <dbReference type="Proteomes" id="UP000297595"/>
    </source>
</evidence>
<accession>A0A8H2HKP9</accession>
<dbReference type="EMBL" id="SOZJ01000003">
    <property type="protein sequence ID" value="TGJ70124.1"/>
    <property type="molecule type" value="Genomic_DNA"/>
</dbReference>